<dbReference type="InterPro" id="IPR011701">
    <property type="entry name" value="MFS"/>
</dbReference>
<feature type="compositionally biased region" description="Polar residues" evidence="6">
    <location>
        <begin position="1"/>
        <end position="10"/>
    </location>
</feature>
<dbReference type="FunFam" id="1.20.1250.20:FF:000034">
    <property type="entry name" value="MFS general substrate transporter"/>
    <property type="match status" value="1"/>
</dbReference>
<dbReference type="Proteomes" id="UP000284842">
    <property type="component" value="Unassembled WGS sequence"/>
</dbReference>
<evidence type="ECO:0000256" key="5">
    <source>
        <dbReference type="ARBA" id="ARBA00023136"/>
    </source>
</evidence>
<comment type="caution">
    <text evidence="9">The sequence shown here is derived from an EMBL/GenBank/DDBJ whole genome shotgun (WGS) entry which is preliminary data.</text>
</comment>
<evidence type="ECO:0000256" key="7">
    <source>
        <dbReference type="SAM" id="Phobius"/>
    </source>
</evidence>
<evidence type="ECO:0000259" key="8">
    <source>
        <dbReference type="PROSITE" id="PS50850"/>
    </source>
</evidence>
<feature type="domain" description="Major facilitator superfamily (MFS) profile" evidence="8">
    <location>
        <begin position="45"/>
        <end position="460"/>
    </location>
</feature>
<dbReference type="PANTHER" id="PTHR43791">
    <property type="entry name" value="PERMEASE-RELATED"/>
    <property type="match status" value="1"/>
</dbReference>
<keyword evidence="5 7" id="KW-0472">Membrane</keyword>
<dbReference type="InParanoid" id="A0A409YL28"/>
<dbReference type="PANTHER" id="PTHR43791:SF85">
    <property type="entry name" value="TRANSPORTER, PUTATIVE (AFU_ORTHOLOGUE AFUA_6G00710)-RELATED"/>
    <property type="match status" value="1"/>
</dbReference>
<keyword evidence="10" id="KW-1185">Reference proteome</keyword>
<dbReference type="STRING" id="181874.A0A409YL28"/>
<comment type="subcellular location">
    <subcellularLocation>
        <location evidence="1">Membrane</location>
        <topology evidence="1">Multi-pass membrane protein</topology>
    </subcellularLocation>
</comment>
<accession>A0A409YL28</accession>
<feature type="transmembrane region" description="Helical" evidence="7">
    <location>
        <begin position="433"/>
        <end position="456"/>
    </location>
</feature>
<protein>
    <recommendedName>
        <fullName evidence="8">Major facilitator superfamily (MFS) profile domain-containing protein</fullName>
    </recommendedName>
</protein>
<evidence type="ECO:0000256" key="3">
    <source>
        <dbReference type="ARBA" id="ARBA00022692"/>
    </source>
</evidence>
<feature type="compositionally biased region" description="Basic and acidic residues" evidence="6">
    <location>
        <begin position="11"/>
        <end position="21"/>
    </location>
</feature>
<reference evidence="9 10" key="1">
    <citation type="journal article" date="2018" name="Evol. Lett.">
        <title>Horizontal gene cluster transfer increased hallucinogenic mushroom diversity.</title>
        <authorList>
            <person name="Reynolds H.T."/>
            <person name="Vijayakumar V."/>
            <person name="Gluck-Thaler E."/>
            <person name="Korotkin H.B."/>
            <person name="Matheny P.B."/>
            <person name="Slot J.C."/>
        </authorList>
    </citation>
    <scope>NUCLEOTIDE SEQUENCE [LARGE SCALE GENOMIC DNA]</scope>
    <source>
        <strain evidence="9 10">2629</strain>
    </source>
</reference>
<evidence type="ECO:0000256" key="4">
    <source>
        <dbReference type="ARBA" id="ARBA00022989"/>
    </source>
</evidence>
<feature type="transmembrane region" description="Helical" evidence="7">
    <location>
        <begin position="174"/>
        <end position="193"/>
    </location>
</feature>
<feature type="transmembrane region" description="Helical" evidence="7">
    <location>
        <begin position="366"/>
        <end position="388"/>
    </location>
</feature>
<keyword evidence="2" id="KW-0813">Transport</keyword>
<dbReference type="SUPFAM" id="SSF103473">
    <property type="entry name" value="MFS general substrate transporter"/>
    <property type="match status" value="1"/>
</dbReference>
<evidence type="ECO:0000256" key="6">
    <source>
        <dbReference type="SAM" id="MobiDB-lite"/>
    </source>
</evidence>
<name>A0A409YL28_9AGAR</name>
<feature type="transmembrane region" description="Helical" evidence="7">
    <location>
        <begin position="317"/>
        <end position="334"/>
    </location>
</feature>
<keyword evidence="4 7" id="KW-1133">Transmembrane helix</keyword>
<organism evidence="9 10">
    <name type="scientific">Panaeolus cyanescens</name>
    <dbReference type="NCBI Taxonomy" id="181874"/>
    <lineage>
        <taxon>Eukaryota</taxon>
        <taxon>Fungi</taxon>
        <taxon>Dikarya</taxon>
        <taxon>Basidiomycota</taxon>
        <taxon>Agaricomycotina</taxon>
        <taxon>Agaricomycetes</taxon>
        <taxon>Agaricomycetidae</taxon>
        <taxon>Agaricales</taxon>
        <taxon>Agaricineae</taxon>
        <taxon>Galeropsidaceae</taxon>
        <taxon>Panaeolus</taxon>
    </lineage>
</organism>
<dbReference type="EMBL" id="NHTK01001027">
    <property type="protein sequence ID" value="PPR03740.1"/>
    <property type="molecule type" value="Genomic_DNA"/>
</dbReference>
<dbReference type="AlphaFoldDB" id="A0A409YL28"/>
<dbReference type="FunCoup" id="A0A409YL28">
    <property type="interactions" value="70"/>
</dbReference>
<dbReference type="Pfam" id="PF07690">
    <property type="entry name" value="MFS_1"/>
    <property type="match status" value="1"/>
</dbReference>
<feature type="region of interest" description="Disordered" evidence="6">
    <location>
        <begin position="1"/>
        <end position="29"/>
    </location>
</feature>
<feature type="transmembrane region" description="Helical" evidence="7">
    <location>
        <begin position="83"/>
        <end position="104"/>
    </location>
</feature>
<feature type="transmembrane region" description="Helical" evidence="7">
    <location>
        <begin position="44"/>
        <end position="63"/>
    </location>
</feature>
<proteinExistence type="predicted"/>
<dbReference type="FunFam" id="1.20.1250.20:FF:000013">
    <property type="entry name" value="MFS general substrate transporter"/>
    <property type="match status" value="1"/>
</dbReference>
<feature type="transmembrane region" description="Helical" evidence="7">
    <location>
        <begin position="341"/>
        <end position="360"/>
    </location>
</feature>
<evidence type="ECO:0000256" key="2">
    <source>
        <dbReference type="ARBA" id="ARBA00022448"/>
    </source>
</evidence>
<dbReference type="InterPro" id="IPR036259">
    <property type="entry name" value="MFS_trans_sf"/>
</dbReference>
<feature type="transmembrane region" description="Helical" evidence="7">
    <location>
        <begin position="141"/>
        <end position="162"/>
    </location>
</feature>
<feature type="transmembrane region" description="Helical" evidence="7">
    <location>
        <begin position="277"/>
        <end position="297"/>
    </location>
</feature>
<keyword evidence="3 7" id="KW-0812">Transmembrane</keyword>
<dbReference type="GO" id="GO:0016020">
    <property type="term" value="C:membrane"/>
    <property type="evidence" value="ECO:0007669"/>
    <property type="project" value="UniProtKB-SubCell"/>
</dbReference>
<feature type="transmembrane region" description="Helical" evidence="7">
    <location>
        <begin position="205"/>
        <end position="226"/>
    </location>
</feature>
<dbReference type="OrthoDB" id="2985014at2759"/>
<evidence type="ECO:0000256" key="1">
    <source>
        <dbReference type="ARBA" id="ARBA00004141"/>
    </source>
</evidence>
<dbReference type="Gene3D" id="1.20.1250.20">
    <property type="entry name" value="MFS general substrate transporter like domains"/>
    <property type="match status" value="2"/>
</dbReference>
<evidence type="ECO:0000313" key="9">
    <source>
        <dbReference type="EMBL" id="PPR03740.1"/>
    </source>
</evidence>
<gene>
    <name evidence="9" type="ORF">CVT24_007388</name>
</gene>
<dbReference type="GO" id="GO:0022857">
    <property type="term" value="F:transmembrane transporter activity"/>
    <property type="evidence" value="ECO:0007669"/>
    <property type="project" value="InterPro"/>
</dbReference>
<evidence type="ECO:0000313" key="10">
    <source>
        <dbReference type="Proteomes" id="UP000284842"/>
    </source>
</evidence>
<dbReference type="PROSITE" id="PS50850">
    <property type="entry name" value="MFS"/>
    <property type="match status" value="1"/>
</dbReference>
<dbReference type="InterPro" id="IPR020846">
    <property type="entry name" value="MFS_dom"/>
</dbReference>
<sequence>MSKTPSQSSGDPEKHGSEVSREGSPSPVHDPALERKVWRKLDMWLLPVVTMFYLLNFLDRANIGNARIAGLQKDLKMTNKQYSIALTVTYVPYIVAELPSNLLLKAVGPNLMLPAMLTAWGIVTTLQGVVKSYQGLLACRFFLGLCEGGVFPGLVLYLSFFYPRQRLQWRISAFFSAASISGAFSGLLAFGIINMKGVGGRPGWAWIFILEGLFTVVFGAISFLILPGSPATARFFNEKEKAYVIAKLKEDGATGKNDNVDAFSWREVGQAFTLPQVWMLAILFFFAGTILYGMAYFTPSIVASLGFTNSRAQLMSVPPFAVAFVLSMIAAYISDRYRCRGLVSIIATLSCVIGFSMFLGSTKHKIQYASLFFSIPGTYVAAPTLSTWSANNAAPHTRRATAIAIGFIMTNSGGILATWLLGSLSTAPRYTLATRVLLSFSVVSIAVAALNVYYLWSQNKKKAEIRQRMTVDDEEPGLGDRSAWFEYAL</sequence>
<feature type="transmembrane region" description="Helical" evidence="7">
    <location>
        <begin position="400"/>
        <end position="421"/>
    </location>
</feature>